<evidence type="ECO:0000313" key="3">
    <source>
        <dbReference type="EMBL" id="MBM0633256.1"/>
    </source>
</evidence>
<comment type="caution">
    <text evidence="3">The sequence shown here is derived from an EMBL/GenBank/DDBJ whole genome shotgun (WGS) entry which is preliminary data.</text>
</comment>
<evidence type="ECO:0000256" key="1">
    <source>
        <dbReference type="ARBA" id="ARBA00007637"/>
    </source>
</evidence>
<proteinExistence type="inferred from homology"/>
<evidence type="ECO:0000313" key="4">
    <source>
        <dbReference type="Proteomes" id="UP000650605"/>
    </source>
</evidence>
<dbReference type="Gene3D" id="3.90.25.10">
    <property type="entry name" value="UDP-galactose 4-epimerase, domain 1"/>
    <property type="match status" value="1"/>
</dbReference>
<dbReference type="PANTHER" id="PTHR43000">
    <property type="entry name" value="DTDP-D-GLUCOSE 4,6-DEHYDRATASE-RELATED"/>
    <property type="match status" value="1"/>
</dbReference>
<dbReference type="RefSeq" id="WP_165146353.1">
    <property type="nucleotide sequence ID" value="NZ_JAEHFQ010000004.1"/>
</dbReference>
<comment type="similarity">
    <text evidence="1">Belongs to the NAD(P)-dependent epimerase/dehydratase family.</text>
</comment>
<dbReference type="Gene3D" id="3.40.50.720">
    <property type="entry name" value="NAD(P)-binding Rossmann-like Domain"/>
    <property type="match status" value="1"/>
</dbReference>
<dbReference type="InterPro" id="IPR001509">
    <property type="entry name" value="Epimerase_deHydtase"/>
</dbReference>
<accession>A0A8I1IPN0</accession>
<reference evidence="3" key="1">
    <citation type="submission" date="2020-12" db="EMBL/GenBank/DDBJ databases">
        <title>Paenibacillus polymyxa LMG 27872: a double-edged sword.</title>
        <authorList>
            <person name="Langendries S."/>
            <person name="Garcia Mendez S."/>
            <person name="Beirinckx S."/>
            <person name="Viaene T."/>
            <person name="Baeyen S."/>
            <person name="Goeminne G."/>
            <person name="Willems A."/>
            <person name="Debode J."/>
            <person name="Goormachtig S."/>
        </authorList>
    </citation>
    <scope>NUCLEOTIDE SEQUENCE</scope>
    <source>
        <strain evidence="3">LMG 27872</strain>
    </source>
</reference>
<dbReference type="InterPro" id="IPR036291">
    <property type="entry name" value="NAD(P)-bd_dom_sf"/>
</dbReference>
<protein>
    <submittedName>
        <fullName evidence="3">NAD-dependent epimerase/dehydratase family protein</fullName>
    </submittedName>
</protein>
<feature type="domain" description="NAD-dependent epimerase/dehydratase" evidence="2">
    <location>
        <begin position="3"/>
        <end position="228"/>
    </location>
</feature>
<organism evidence="3 4">
    <name type="scientific">Paenibacillus polymyxa</name>
    <name type="common">Bacillus polymyxa</name>
    <dbReference type="NCBI Taxonomy" id="1406"/>
    <lineage>
        <taxon>Bacteria</taxon>
        <taxon>Bacillati</taxon>
        <taxon>Bacillota</taxon>
        <taxon>Bacilli</taxon>
        <taxon>Bacillales</taxon>
        <taxon>Paenibacillaceae</taxon>
        <taxon>Paenibacillus</taxon>
    </lineage>
</organism>
<dbReference type="Pfam" id="PF01370">
    <property type="entry name" value="Epimerase"/>
    <property type="match status" value="1"/>
</dbReference>
<evidence type="ECO:0000259" key="2">
    <source>
        <dbReference type="Pfam" id="PF01370"/>
    </source>
</evidence>
<dbReference type="SUPFAM" id="SSF51735">
    <property type="entry name" value="NAD(P)-binding Rossmann-fold domains"/>
    <property type="match status" value="1"/>
</dbReference>
<sequence>MRILVTGGAGFIASHIVDRLIAEQHEVCIVDNLSTGKQENINPSAIFYNVDIRSEELLEVFENFKPQILIHHAAQISVSHSVVDPSQDASINISGTINILDCCYKTGVQKIIYASSAAVYGYPEELPVKESAKLSPLSPYGLSKLTPEFYIQLYSNLHGLKYTILRYSNAYGERQDPKGEGGVISIFLDNLLAGKEIQIHGDGAQTRDFIYVKDIVNANIAALTKGENCITNISTQTEISVKELFEMMRNILGIDVSAYYMQERIGDIKYSSLSNQQAQLILGWTSQFTLYQGLKETINYYQNISVK</sequence>
<dbReference type="EMBL" id="JAEHFQ010000004">
    <property type="protein sequence ID" value="MBM0633256.1"/>
    <property type="molecule type" value="Genomic_DNA"/>
</dbReference>
<dbReference type="Proteomes" id="UP000650605">
    <property type="component" value="Unassembled WGS sequence"/>
</dbReference>
<gene>
    <name evidence="3" type="ORF">JDW19_08945</name>
</gene>
<name>A0A8I1IPN0_PAEPO</name>
<dbReference type="AlphaFoldDB" id="A0A8I1IPN0"/>